<dbReference type="GO" id="GO:0051666">
    <property type="term" value="P:actin cortical patch localization"/>
    <property type="evidence" value="ECO:0007669"/>
    <property type="project" value="UniProtKB-ARBA"/>
</dbReference>
<dbReference type="CDD" id="cd11525">
    <property type="entry name" value="SYLF_SH3YL1_like"/>
    <property type="match status" value="1"/>
</dbReference>
<feature type="domain" description="SH3" evidence="5">
    <location>
        <begin position="306"/>
        <end position="362"/>
    </location>
</feature>
<evidence type="ECO:0000256" key="1">
    <source>
        <dbReference type="ARBA" id="ARBA00007761"/>
    </source>
</evidence>
<dbReference type="PANTHER" id="PTHR15629:SF2">
    <property type="entry name" value="SH3 DOMAIN-CONTAINING YSC84-LIKE PROTEIN 1"/>
    <property type="match status" value="1"/>
</dbReference>
<evidence type="ECO:0000313" key="6">
    <source>
        <dbReference type="EMBL" id="TPX55130.1"/>
    </source>
</evidence>
<comment type="caution">
    <text evidence="6">The sequence shown here is derived from an EMBL/GenBank/DDBJ whole genome shotgun (WGS) entry which is preliminary data.</text>
</comment>
<dbReference type="Pfam" id="PF00018">
    <property type="entry name" value="SH3_1"/>
    <property type="match status" value="1"/>
</dbReference>
<dbReference type="PROSITE" id="PS50002">
    <property type="entry name" value="SH3"/>
    <property type="match status" value="1"/>
</dbReference>
<proteinExistence type="inferred from homology"/>
<dbReference type="Gene3D" id="2.30.30.40">
    <property type="entry name" value="SH3 Domains"/>
    <property type="match status" value="1"/>
</dbReference>
<dbReference type="STRING" id="109895.A0A507DW85"/>
<keyword evidence="7" id="KW-1185">Reference proteome</keyword>
<organism evidence="6 7">
    <name type="scientific">Powellomyces hirtus</name>
    <dbReference type="NCBI Taxonomy" id="109895"/>
    <lineage>
        <taxon>Eukaryota</taxon>
        <taxon>Fungi</taxon>
        <taxon>Fungi incertae sedis</taxon>
        <taxon>Chytridiomycota</taxon>
        <taxon>Chytridiomycota incertae sedis</taxon>
        <taxon>Chytridiomycetes</taxon>
        <taxon>Spizellomycetales</taxon>
        <taxon>Powellomycetaceae</taxon>
        <taxon>Powellomyces</taxon>
    </lineage>
</organism>
<dbReference type="EMBL" id="QEAQ01000126">
    <property type="protein sequence ID" value="TPX55130.1"/>
    <property type="molecule type" value="Genomic_DNA"/>
</dbReference>
<dbReference type="Proteomes" id="UP000318582">
    <property type="component" value="Unassembled WGS sequence"/>
</dbReference>
<comment type="similarity">
    <text evidence="1">Belongs to the SH3YL1 family.</text>
</comment>
<evidence type="ECO:0000256" key="4">
    <source>
        <dbReference type="SAM" id="MobiDB-lite"/>
    </source>
</evidence>
<feature type="region of interest" description="Disordered" evidence="4">
    <location>
        <begin position="271"/>
        <end position="309"/>
    </location>
</feature>
<reference evidence="6 7" key="1">
    <citation type="journal article" date="2019" name="Sci. Rep.">
        <title>Comparative genomics of chytrid fungi reveal insights into the obligate biotrophic and pathogenic lifestyle of Synchytrium endobioticum.</title>
        <authorList>
            <person name="van de Vossenberg B.T.L.H."/>
            <person name="Warris S."/>
            <person name="Nguyen H.D.T."/>
            <person name="van Gent-Pelzer M.P.E."/>
            <person name="Joly D.L."/>
            <person name="van de Geest H.C."/>
            <person name="Bonants P.J.M."/>
            <person name="Smith D.S."/>
            <person name="Levesque C.A."/>
            <person name="van der Lee T.A.J."/>
        </authorList>
    </citation>
    <scope>NUCLEOTIDE SEQUENCE [LARGE SCALE GENOMIC DNA]</scope>
    <source>
        <strain evidence="6 7">CBS 809.83</strain>
    </source>
</reference>
<dbReference type="PRINTS" id="PR00452">
    <property type="entry name" value="SH3DOMAIN"/>
</dbReference>
<accession>A0A507DW85</accession>
<dbReference type="GO" id="GO:0035091">
    <property type="term" value="F:phosphatidylinositol binding"/>
    <property type="evidence" value="ECO:0007669"/>
    <property type="project" value="TreeGrafter"/>
</dbReference>
<dbReference type="AlphaFoldDB" id="A0A507DW85"/>
<dbReference type="SMART" id="SM00326">
    <property type="entry name" value="SH3"/>
    <property type="match status" value="1"/>
</dbReference>
<dbReference type="SUPFAM" id="SSF50044">
    <property type="entry name" value="SH3-domain"/>
    <property type="match status" value="1"/>
</dbReference>
<name>A0A507DW85_9FUNG</name>
<evidence type="ECO:0000259" key="5">
    <source>
        <dbReference type="PROSITE" id="PS50002"/>
    </source>
</evidence>
<dbReference type="InterPro" id="IPR036028">
    <property type="entry name" value="SH3-like_dom_sf"/>
</dbReference>
<dbReference type="InterPro" id="IPR051702">
    <property type="entry name" value="SH3_domain_YSC84-like"/>
</dbReference>
<gene>
    <name evidence="6" type="ORF">PhCBS80983_g05577</name>
</gene>
<sequence>MKTINQHVPSVAKVGRATIHSPVPDNLGADLIKATSILEHFIKGNNQMDAALIPPRVIANAKGVAVVTILKAGFLWSGRAGSGIVVAKLPDGRWSAPSAIAAGGAGFGAQIGAQLTDCVFILNNDAAVKAFSHGGNLTFGGNMSVAAGPKGRAAEAAGSVMNFAPIYSYSKSKGLFAGVSLEGSVIVTRNDANRALYGQKVTAKELLTGEIPPPVQAEGLYRVLDLKFGNMGTGVKVEHPYTERTTLARAASAPIKKAPVMNKIGAAPIANSTSNIKGATGEPVRSASTNVKRPPPPPPRPGAAAQKSDTAVALYDFHGERSTDLSFQKGDTITIVKSGGPSDWWVGRLNGKEGDFPGNYVQ</sequence>
<dbReference type="FunFam" id="2.30.30.40:FF:000100">
    <property type="entry name" value="SH3 domain-containing YSC84-like protein 1"/>
    <property type="match status" value="1"/>
</dbReference>
<evidence type="ECO:0000313" key="7">
    <source>
        <dbReference type="Proteomes" id="UP000318582"/>
    </source>
</evidence>
<protein>
    <recommendedName>
        <fullName evidence="5">SH3 domain-containing protein</fullName>
    </recommendedName>
</protein>
<evidence type="ECO:0000256" key="3">
    <source>
        <dbReference type="PROSITE-ProRule" id="PRU00192"/>
    </source>
</evidence>
<dbReference type="InterPro" id="IPR007461">
    <property type="entry name" value="Ysc84_actin-binding"/>
</dbReference>
<dbReference type="InterPro" id="IPR033643">
    <property type="entry name" value="SYLF_SH3YL1-like"/>
</dbReference>
<dbReference type="InterPro" id="IPR001452">
    <property type="entry name" value="SH3_domain"/>
</dbReference>
<evidence type="ECO:0000256" key="2">
    <source>
        <dbReference type="ARBA" id="ARBA00022443"/>
    </source>
</evidence>
<dbReference type="Pfam" id="PF04366">
    <property type="entry name" value="Ysc84"/>
    <property type="match status" value="1"/>
</dbReference>
<dbReference type="PANTHER" id="PTHR15629">
    <property type="entry name" value="SH3YL1 PROTEIN"/>
    <property type="match status" value="1"/>
</dbReference>
<keyword evidence="2 3" id="KW-0728">SH3 domain</keyword>